<evidence type="ECO:0000313" key="3">
    <source>
        <dbReference type="EMBL" id="SPD09649.1"/>
    </source>
</evidence>
<reference evidence="3" key="1">
    <citation type="submission" date="2018-02" db="EMBL/GenBank/DDBJ databases">
        <authorList>
            <person name="Cohen D.B."/>
            <person name="Kent A.D."/>
        </authorList>
    </citation>
    <scope>NUCLEOTIDE SEQUENCE</scope>
</reference>
<feature type="compositionally biased region" description="Low complexity" evidence="1">
    <location>
        <begin position="28"/>
        <end position="52"/>
    </location>
</feature>
<gene>
    <name evidence="3" type="ORF">FSB_LOCUS37531</name>
</gene>
<sequence length="161" mass="17364">MTKFSFSSNFGNPWSNPAGAMHGRLGMSSSPPTSPRSSATATSISSATAEISSPPPPEAAAEAGARRRRAWWREWCLCSYRRGVSETRSVVVRAVVVVHISGMLLYMGSLGFDVVNLKQSVVGVVVHNSKYSKRFSTATPGSVYRSPQVFREAMAVYGEGE</sequence>
<evidence type="ECO:0000256" key="2">
    <source>
        <dbReference type="SAM" id="Phobius"/>
    </source>
</evidence>
<proteinExistence type="predicted"/>
<evidence type="ECO:0000256" key="1">
    <source>
        <dbReference type="SAM" id="MobiDB-lite"/>
    </source>
</evidence>
<feature type="region of interest" description="Disordered" evidence="1">
    <location>
        <begin position="21"/>
        <end position="63"/>
    </location>
</feature>
<organism evidence="3">
    <name type="scientific">Fagus sylvatica</name>
    <name type="common">Beechnut</name>
    <dbReference type="NCBI Taxonomy" id="28930"/>
    <lineage>
        <taxon>Eukaryota</taxon>
        <taxon>Viridiplantae</taxon>
        <taxon>Streptophyta</taxon>
        <taxon>Embryophyta</taxon>
        <taxon>Tracheophyta</taxon>
        <taxon>Spermatophyta</taxon>
        <taxon>Magnoliopsida</taxon>
        <taxon>eudicotyledons</taxon>
        <taxon>Gunneridae</taxon>
        <taxon>Pentapetalae</taxon>
        <taxon>rosids</taxon>
        <taxon>fabids</taxon>
        <taxon>Fagales</taxon>
        <taxon>Fagaceae</taxon>
        <taxon>Fagus</taxon>
    </lineage>
</organism>
<keyword evidence="2" id="KW-0812">Transmembrane</keyword>
<keyword evidence="2" id="KW-1133">Transmembrane helix</keyword>
<dbReference type="AlphaFoldDB" id="A0A2N9HDG7"/>
<keyword evidence="2" id="KW-0472">Membrane</keyword>
<protein>
    <submittedName>
        <fullName evidence="3">Uncharacterized protein</fullName>
    </submittedName>
</protein>
<name>A0A2N9HDG7_FAGSY</name>
<dbReference type="EMBL" id="OIVN01003224">
    <property type="protein sequence ID" value="SPD09649.1"/>
    <property type="molecule type" value="Genomic_DNA"/>
</dbReference>
<accession>A0A2N9HDG7</accession>
<feature type="transmembrane region" description="Helical" evidence="2">
    <location>
        <begin position="90"/>
        <end position="112"/>
    </location>
</feature>